<dbReference type="GeneID" id="5979662"/>
<sequence length="55" mass="6186">MSSSEGVFPPPFYLHSIVRKMYVAPASLSRALELPIFVEKCRYFGHLVRLPCTGS</sequence>
<proteinExistence type="predicted"/>
<organism evidence="1 2">
    <name type="scientific">Phaeosphaeria nodorum (strain SN15 / ATCC MYA-4574 / FGSC 10173)</name>
    <name type="common">Glume blotch fungus</name>
    <name type="synonym">Parastagonospora nodorum</name>
    <dbReference type="NCBI Taxonomy" id="321614"/>
    <lineage>
        <taxon>Eukaryota</taxon>
        <taxon>Fungi</taxon>
        <taxon>Dikarya</taxon>
        <taxon>Ascomycota</taxon>
        <taxon>Pezizomycotina</taxon>
        <taxon>Dothideomycetes</taxon>
        <taxon>Pleosporomycetidae</taxon>
        <taxon>Pleosporales</taxon>
        <taxon>Pleosporineae</taxon>
        <taxon>Phaeosphaeriaceae</taxon>
        <taxon>Parastagonospora</taxon>
    </lineage>
</organism>
<dbReference type="KEGG" id="pno:SNOG_20136"/>
<dbReference type="Proteomes" id="UP000001055">
    <property type="component" value="Unassembled WGS sequence"/>
</dbReference>
<dbReference type="EMBL" id="CH445346">
    <property type="protein sequence ID" value="EDP89822.1"/>
    <property type="molecule type" value="Genomic_DNA"/>
</dbReference>
<evidence type="ECO:0000313" key="1">
    <source>
        <dbReference type="EMBL" id="EDP89822.1"/>
    </source>
</evidence>
<gene>
    <name evidence="1" type="ORF">SNOG_20136</name>
</gene>
<evidence type="ECO:0000313" key="2">
    <source>
        <dbReference type="Proteomes" id="UP000001055"/>
    </source>
</evidence>
<accession>A9JXD2</accession>
<name>A9JXD2_PHANO</name>
<reference evidence="2" key="1">
    <citation type="journal article" date="2007" name="Plant Cell">
        <title>Dothideomycete-plant interactions illuminated by genome sequencing and EST analysis of the wheat pathogen Stagonospora nodorum.</title>
        <authorList>
            <person name="Hane J.K."/>
            <person name="Lowe R.G."/>
            <person name="Solomon P.S."/>
            <person name="Tan K.C."/>
            <person name="Schoch C.L."/>
            <person name="Spatafora J.W."/>
            <person name="Crous P.W."/>
            <person name="Kodira C."/>
            <person name="Birren B.W."/>
            <person name="Galagan J.E."/>
            <person name="Torriani S.F."/>
            <person name="McDonald B.A."/>
            <person name="Oliver R.P."/>
        </authorList>
    </citation>
    <scope>NUCLEOTIDE SEQUENCE [LARGE SCALE GENOMIC DNA]</scope>
    <source>
        <strain evidence="2">SN15 / ATCC MYA-4574 / FGSC 10173</strain>
    </source>
</reference>
<protein>
    <submittedName>
        <fullName evidence="1">Uncharacterized protein</fullName>
    </submittedName>
</protein>
<dbReference type="AlphaFoldDB" id="A9JXD2"/>
<dbReference type="HOGENOM" id="CLU_3033138_0_0_1"/>
<dbReference type="RefSeq" id="XP_001802753.1">
    <property type="nucleotide sequence ID" value="XM_001802701.1"/>
</dbReference>
<dbReference type="InParanoid" id="A9JXD2"/>